<dbReference type="PANTHER" id="PTHR43442:SF3">
    <property type="entry name" value="GLUCONOKINASE-RELATED"/>
    <property type="match status" value="1"/>
</dbReference>
<evidence type="ECO:0000256" key="5">
    <source>
        <dbReference type="ARBA" id="ARBA00022741"/>
    </source>
</evidence>
<dbReference type="KEGG" id="zpl:ZBT109_0053"/>
<keyword evidence="8" id="KW-0311">Gluconate utilization</keyword>
<comment type="pathway">
    <text evidence="1">Carbohydrate acid metabolism.</text>
</comment>
<proteinExistence type="inferred from homology"/>
<dbReference type="AlphaFoldDB" id="A0A348HB51"/>
<protein>
    <recommendedName>
        <fullName evidence="3 10">Gluconokinase</fullName>
        <ecNumber evidence="3 10">2.7.1.12</ecNumber>
    </recommendedName>
</protein>
<evidence type="ECO:0000256" key="4">
    <source>
        <dbReference type="ARBA" id="ARBA00022679"/>
    </source>
</evidence>
<evidence type="ECO:0000256" key="1">
    <source>
        <dbReference type="ARBA" id="ARBA00004761"/>
    </source>
</evidence>
<dbReference type="GO" id="GO:0005737">
    <property type="term" value="C:cytoplasm"/>
    <property type="evidence" value="ECO:0007669"/>
    <property type="project" value="TreeGrafter"/>
</dbReference>
<evidence type="ECO:0000256" key="8">
    <source>
        <dbReference type="ARBA" id="ARBA00023064"/>
    </source>
</evidence>
<evidence type="ECO:0000256" key="6">
    <source>
        <dbReference type="ARBA" id="ARBA00022777"/>
    </source>
</evidence>
<dbReference type="CDD" id="cd02021">
    <property type="entry name" value="GntK"/>
    <property type="match status" value="1"/>
</dbReference>
<dbReference type="InterPro" id="IPR027417">
    <property type="entry name" value="P-loop_NTPase"/>
</dbReference>
<evidence type="ECO:0000256" key="10">
    <source>
        <dbReference type="RuleBase" id="RU363066"/>
    </source>
</evidence>
<evidence type="ECO:0000313" key="11">
    <source>
        <dbReference type="EMBL" id="BBG28853.1"/>
    </source>
</evidence>
<keyword evidence="4 10" id="KW-0808">Transferase</keyword>
<dbReference type="InterPro" id="IPR006001">
    <property type="entry name" value="Therm_gnt_kin"/>
</dbReference>
<dbReference type="GO" id="GO:0046316">
    <property type="term" value="F:gluconokinase activity"/>
    <property type="evidence" value="ECO:0007669"/>
    <property type="project" value="UniProtKB-EC"/>
</dbReference>
<comment type="similarity">
    <text evidence="2 10">Belongs to the gluconokinase GntK/GntV family.</text>
</comment>
<evidence type="ECO:0000256" key="9">
    <source>
        <dbReference type="ARBA" id="ARBA00048090"/>
    </source>
</evidence>
<dbReference type="RefSeq" id="WP_038277538.1">
    <property type="nucleotide sequence ID" value="NZ_AP018933.1"/>
</dbReference>
<dbReference type="PANTHER" id="PTHR43442">
    <property type="entry name" value="GLUCONOKINASE-RELATED"/>
    <property type="match status" value="1"/>
</dbReference>
<evidence type="ECO:0000256" key="7">
    <source>
        <dbReference type="ARBA" id="ARBA00022840"/>
    </source>
</evidence>
<keyword evidence="5 10" id="KW-0547">Nucleotide-binding</keyword>
<dbReference type="GO" id="GO:0019521">
    <property type="term" value="P:D-gluconate metabolic process"/>
    <property type="evidence" value="ECO:0007669"/>
    <property type="project" value="UniProtKB-KW"/>
</dbReference>
<evidence type="ECO:0000313" key="12">
    <source>
        <dbReference type="Proteomes" id="UP000267342"/>
    </source>
</evidence>
<dbReference type="FunFam" id="3.40.50.300:FF:000522">
    <property type="entry name" value="Gluconokinase"/>
    <property type="match status" value="1"/>
</dbReference>
<dbReference type="InterPro" id="IPR031322">
    <property type="entry name" value="Shikimate/glucono_kinase"/>
</dbReference>
<comment type="catalytic activity">
    <reaction evidence="9 10">
        <text>D-gluconate + ATP = 6-phospho-D-gluconate + ADP + H(+)</text>
        <dbReference type="Rhea" id="RHEA:19433"/>
        <dbReference type="ChEBI" id="CHEBI:15378"/>
        <dbReference type="ChEBI" id="CHEBI:18391"/>
        <dbReference type="ChEBI" id="CHEBI:30616"/>
        <dbReference type="ChEBI" id="CHEBI:58759"/>
        <dbReference type="ChEBI" id="CHEBI:456216"/>
        <dbReference type="EC" id="2.7.1.12"/>
    </reaction>
</comment>
<dbReference type="STRING" id="1123510.GCA_000620025_00142"/>
<gene>
    <name evidence="11" type="ORF">ZBT109_0053</name>
</gene>
<dbReference type="Pfam" id="PF01202">
    <property type="entry name" value="SKI"/>
    <property type="match status" value="1"/>
</dbReference>
<evidence type="ECO:0000256" key="3">
    <source>
        <dbReference type="ARBA" id="ARBA00012054"/>
    </source>
</evidence>
<accession>A0A348HB51</accession>
<dbReference type="NCBIfam" id="TIGR01313">
    <property type="entry name" value="therm_gnt_kin"/>
    <property type="match status" value="1"/>
</dbReference>
<evidence type="ECO:0000256" key="2">
    <source>
        <dbReference type="ARBA" id="ARBA00008420"/>
    </source>
</evidence>
<dbReference type="Gene3D" id="3.40.50.300">
    <property type="entry name" value="P-loop containing nucleotide triphosphate hydrolases"/>
    <property type="match status" value="1"/>
</dbReference>
<organism evidence="11 12">
    <name type="scientific">Zymobacter palmae</name>
    <dbReference type="NCBI Taxonomy" id="33074"/>
    <lineage>
        <taxon>Bacteria</taxon>
        <taxon>Pseudomonadati</taxon>
        <taxon>Pseudomonadota</taxon>
        <taxon>Gammaproteobacteria</taxon>
        <taxon>Oceanospirillales</taxon>
        <taxon>Halomonadaceae</taxon>
        <taxon>Zymobacter group</taxon>
        <taxon>Zymobacter</taxon>
    </lineage>
</organism>
<name>A0A348HB51_9GAMM</name>
<keyword evidence="6 10" id="KW-0418">Kinase</keyword>
<dbReference type="Proteomes" id="UP000267342">
    <property type="component" value="Chromosome"/>
</dbReference>
<keyword evidence="12" id="KW-1185">Reference proteome</keyword>
<keyword evidence="7 10" id="KW-0067">ATP-binding</keyword>
<dbReference type="GO" id="GO:0005524">
    <property type="term" value="F:ATP binding"/>
    <property type="evidence" value="ECO:0007669"/>
    <property type="project" value="UniProtKB-KW"/>
</dbReference>
<dbReference type="SUPFAM" id="SSF52540">
    <property type="entry name" value="P-loop containing nucleoside triphosphate hydrolases"/>
    <property type="match status" value="1"/>
</dbReference>
<dbReference type="EC" id="2.7.1.12" evidence="3 10"/>
<reference evidence="11 12" key="1">
    <citation type="submission" date="2018-09" db="EMBL/GenBank/DDBJ databases">
        <title>Zymobacter palmae IAM14233 (=T109) whole genome analysis.</title>
        <authorList>
            <person name="Yanase H."/>
        </authorList>
    </citation>
    <scope>NUCLEOTIDE SEQUENCE [LARGE SCALE GENOMIC DNA]</scope>
    <source>
        <strain evidence="11 12">IAM14233</strain>
    </source>
</reference>
<sequence length="174" mass="19367">MSTRTTTVVFMGVCGSGKTTIAKLFAQRVGWPFAEADDFHSAANVAKMASGTPLTDDDRWPWLRSLRDWISKEAAAEHNVVMTCSALKKAYRDILREADSDVYFIELTGTREVLMARLLNRKDHYMPAKLLDSQLAILESLSDDEPGFKVDIDHTAAEVVDNTMSLLKLSPRSA</sequence>
<dbReference type="EMBL" id="AP018933">
    <property type="protein sequence ID" value="BBG28853.1"/>
    <property type="molecule type" value="Genomic_DNA"/>
</dbReference>